<sequence>MKSQSFEKSKLVNYGDINIIDLTEISNNPNSPIAFGKQNLFEAIKQSGGRINLTQEIGETFPNRSLIIGSLENETVAKFVSKNPEIQPNKPEGVFYQWQKTETGTALVIGGTDAKGLMYALNEFSERINVYGLEALSEVKNTVEYPENNVRGLDKFLTDQNDDTWFFSEDYWQYYLKNLANNRFNRLTLITGYNDGKQEDFMIPVYPYLFKIPGFEDVSIRENLNRTPQEYLDQLRRIGQLCDHYGLEFVFGIWGHGRSDGLVANLPEDVEAYTNYCSKGMHMLLREVKEIDGIQLRVNYESGVGGFGNTAELFWKAIIEAIGHAYKERNGQLFLDLRAKGLTEQIREWAIETGMNITVTSKYSWEGVGLPFHPTQMRHRELSNLDNIDLRQRYGYADFLNKSRNFDYINRLWGIGTIRLFTWADPDYVKRFSSTTSFGNAKGFQATPPMARKQNTWPLFNSDSLNYFTWEDQRYWSWYKLYGRLGYSTTTPSEVWERAFKTHYGDAFKEVLEAYSWSGKILPLITSSHLTFHPANYNWAEMDSGGALFVEHNANPYHIEKGRTYQSAEPGDPGLFYSIDDYVKDVLKNKVKRKVNPVQLAALYDSLSNNTLNALAKVNEADIPKENVIEFKTNTIDILVTAALAKYHSYKNKAATDVVFYQETEQHGYLKSSLKSLDNAKDSWKHIINLAGSLYNNSPKFLHDNGTWQDRLVEIDKDIAKLKTLLGADSEAINNKSHWNAFENANNQSQVNFKAVVPSLVPKNKPIQVTLITDTQLGTSQTPIVHYRVANMAAGKFKKLTMTWNGNNYIANIPSKDLNPEFDLLVYFTSIDNHGHVIMHPRLFHEQQLTPYYIVKIIE</sequence>
<dbReference type="AlphaFoldDB" id="A0A562YHL6"/>
<dbReference type="OrthoDB" id="99887at2"/>
<organism evidence="1 2">
    <name type="scientific">Seonamhaeicola sediminis</name>
    <dbReference type="NCBI Taxonomy" id="2528206"/>
    <lineage>
        <taxon>Bacteria</taxon>
        <taxon>Pseudomonadati</taxon>
        <taxon>Bacteroidota</taxon>
        <taxon>Flavobacteriia</taxon>
        <taxon>Flavobacteriales</taxon>
        <taxon>Flavobacteriaceae</taxon>
    </lineage>
</organism>
<proteinExistence type="predicted"/>
<comment type="caution">
    <text evidence="1">The sequence shown here is derived from an EMBL/GenBank/DDBJ whole genome shotgun (WGS) entry which is preliminary data.</text>
</comment>
<dbReference type="Proteomes" id="UP000295814">
    <property type="component" value="Unassembled WGS sequence"/>
</dbReference>
<reference evidence="1 2" key="1">
    <citation type="submission" date="2019-03" db="EMBL/GenBank/DDBJ databases">
        <authorList>
            <person name="Zhong Y.L."/>
        </authorList>
    </citation>
    <scope>NUCLEOTIDE SEQUENCE [LARGE SCALE GENOMIC DNA]</scope>
    <source>
        <strain evidence="1 2">W255</strain>
    </source>
</reference>
<evidence type="ECO:0000313" key="2">
    <source>
        <dbReference type="Proteomes" id="UP000295814"/>
    </source>
</evidence>
<evidence type="ECO:0000313" key="1">
    <source>
        <dbReference type="EMBL" id="TWO34523.1"/>
    </source>
</evidence>
<name>A0A562YHL6_9FLAO</name>
<accession>A0A562YHL6</accession>
<reference evidence="1 2" key="2">
    <citation type="submission" date="2019-07" db="EMBL/GenBank/DDBJ databases">
        <title>Seonamhaeicola sp. W255 draft genome.</title>
        <authorList>
            <person name="Zhang X.-Y."/>
            <person name="Zhang R."/>
            <person name="Zhong Y.-L."/>
            <person name="Du Z.-J."/>
        </authorList>
    </citation>
    <scope>NUCLEOTIDE SEQUENCE [LARGE SCALE GENOMIC DNA]</scope>
    <source>
        <strain evidence="1 2">W255</strain>
    </source>
</reference>
<keyword evidence="2" id="KW-1185">Reference proteome</keyword>
<evidence type="ECO:0008006" key="3">
    <source>
        <dbReference type="Google" id="ProtNLM"/>
    </source>
</evidence>
<gene>
    <name evidence="1" type="ORF">E1J38_001325</name>
</gene>
<dbReference type="EMBL" id="SMZJ02000001">
    <property type="protein sequence ID" value="TWO34523.1"/>
    <property type="molecule type" value="Genomic_DNA"/>
</dbReference>
<dbReference type="RefSeq" id="WP_133354654.1">
    <property type="nucleotide sequence ID" value="NZ_SMZJ02000001.1"/>
</dbReference>
<protein>
    <recommendedName>
        <fullName evidence="3">Alpha glucuronidase N-terminal domain-containing protein</fullName>
    </recommendedName>
</protein>